<feature type="transmembrane region" description="Helical" evidence="6">
    <location>
        <begin position="181"/>
        <end position="201"/>
    </location>
</feature>
<feature type="transmembrane region" description="Helical" evidence="6">
    <location>
        <begin position="151"/>
        <end position="175"/>
    </location>
</feature>
<feature type="transmembrane region" description="Helical" evidence="6">
    <location>
        <begin position="275"/>
        <end position="297"/>
    </location>
</feature>
<keyword evidence="2" id="KW-0813">Transport</keyword>
<organism evidence="8 9">
    <name type="scientific">Nonomuraea angiospora</name>
    <dbReference type="NCBI Taxonomy" id="46172"/>
    <lineage>
        <taxon>Bacteria</taxon>
        <taxon>Bacillati</taxon>
        <taxon>Actinomycetota</taxon>
        <taxon>Actinomycetes</taxon>
        <taxon>Streptosporangiales</taxon>
        <taxon>Streptosporangiaceae</taxon>
        <taxon>Nonomuraea</taxon>
    </lineage>
</organism>
<dbReference type="Gene3D" id="1.20.1250.20">
    <property type="entry name" value="MFS general substrate transporter like domains"/>
    <property type="match status" value="1"/>
</dbReference>
<dbReference type="Proteomes" id="UP000633509">
    <property type="component" value="Unassembled WGS sequence"/>
</dbReference>
<dbReference type="PANTHER" id="PTHR23505:SF52">
    <property type="entry name" value="MAJOR FACILITATOR SUPERFAMILY PROTEIN"/>
    <property type="match status" value="1"/>
</dbReference>
<feature type="transmembrane region" description="Helical" evidence="6">
    <location>
        <begin position="90"/>
        <end position="109"/>
    </location>
</feature>
<name>A0ABR9LRM9_9ACTN</name>
<dbReference type="Pfam" id="PF07690">
    <property type="entry name" value="MFS_1"/>
    <property type="match status" value="1"/>
</dbReference>
<evidence type="ECO:0000256" key="1">
    <source>
        <dbReference type="ARBA" id="ARBA00004651"/>
    </source>
</evidence>
<evidence type="ECO:0000256" key="3">
    <source>
        <dbReference type="ARBA" id="ARBA00022692"/>
    </source>
</evidence>
<feature type="transmembrane region" description="Helical" evidence="6">
    <location>
        <begin position="372"/>
        <end position="391"/>
    </location>
</feature>
<comment type="caution">
    <text evidence="8">The sequence shown here is derived from an EMBL/GenBank/DDBJ whole genome shotgun (WGS) entry which is preliminary data.</text>
</comment>
<keyword evidence="5 6" id="KW-0472">Membrane</keyword>
<dbReference type="InterPro" id="IPR044770">
    <property type="entry name" value="MFS_spinster-like"/>
</dbReference>
<sequence length="447" mass="47094">MDASASTASVQPGAAQAANVPHRWRNLAVLSGVSVVDNTEAGLINTVFPTLAAALRLDSGHLGVIAALGKIASVPAGPFWVWLSSRIGRRGALVATTVTGGLFGIAAGFSQNFVQLLICCTLMSAAVIGGSPIAMAVIADSFADEHRARANGIFFGTIQLAAIVLGPVMAVFVGLEDGWRWALWTLGGVCVAAGLVVAAFFTDPGIGSSEKQLADLAGEDRTKAKVTVASVAGLFRIPTYTVMMVSRLLSGHLLIAIFGVQFLVTERGIDNATAILVALPFGLGYSVATLSAGFVLPRLDRLMPGRGRVLVLQLAQILFAVIAFFGTQFRYEAIATYAVFWALLGACQGLNPPVNRPIVAGVVLPELRGQAYAIWLTVFETIAWALFSLMAGSLAATLGIQGVFLWVLVILMIVNGLLLSVLYVTYPRDTARVARQLELRRSQALAD</sequence>
<feature type="transmembrane region" description="Helical" evidence="6">
    <location>
        <begin position="115"/>
        <end position="139"/>
    </location>
</feature>
<dbReference type="InterPro" id="IPR036259">
    <property type="entry name" value="MFS_trans_sf"/>
</dbReference>
<dbReference type="PANTHER" id="PTHR23505">
    <property type="entry name" value="SPINSTER"/>
    <property type="match status" value="1"/>
</dbReference>
<evidence type="ECO:0000259" key="7">
    <source>
        <dbReference type="PROSITE" id="PS50850"/>
    </source>
</evidence>
<comment type="subcellular location">
    <subcellularLocation>
        <location evidence="1">Cell membrane</location>
        <topology evidence="1">Multi-pass membrane protein</topology>
    </subcellularLocation>
</comment>
<evidence type="ECO:0000313" key="9">
    <source>
        <dbReference type="Proteomes" id="UP000633509"/>
    </source>
</evidence>
<feature type="transmembrane region" description="Helical" evidence="6">
    <location>
        <begin position="62"/>
        <end position="83"/>
    </location>
</feature>
<dbReference type="SUPFAM" id="SSF103473">
    <property type="entry name" value="MFS general substrate transporter"/>
    <property type="match status" value="1"/>
</dbReference>
<feature type="transmembrane region" description="Helical" evidence="6">
    <location>
        <begin position="244"/>
        <end position="263"/>
    </location>
</feature>
<accession>A0ABR9LRM9</accession>
<dbReference type="InterPro" id="IPR020846">
    <property type="entry name" value="MFS_dom"/>
</dbReference>
<feature type="transmembrane region" description="Helical" evidence="6">
    <location>
        <begin position="403"/>
        <end position="426"/>
    </location>
</feature>
<feature type="transmembrane region" description="Helical" evidence="6">
    <location>
        <begin position="309"/>
        <end position="327"/>
    </location>
</feature>
<dbReference type="PROSITE" id="PS50850">
    <property type="entry name" value="MFS"/>
    <property type="match status" value="1"/>
</dbReference>
<dbReference type="RefSeq" id="WP_192784433.1">
    <property type="nucleotide sequence ID" value="NZ_JADBEK010000001.1"/>
</dbReference>
<dbReference type="InterPro" id="IPR011701">
    <property type="entry name" value="MFS"/>
</dbReference>
<gene>
    <name evidence="8" type="ORF">H4W80_001579</name>
</gene>
<evidence type="ECO:0000256" key="2">
    <source>
        <dbReference type="ARBA" id="ARBA00022448"/>
    </source>
</evidence>
<keyword evidence="9" id="KW-1185">Reference proteome</keyword>
<keyword evidence="3 6" id="KW-0812">Transmembrane</keyword>
<evidence type="ECO:0000256" key="4">
    <source>
        <dbReference type="ARBA" id="ARBA00022989"/>
    </source>
</evidence>
<protein>
    <submittedName>
        <fullName evidence="8">MFS family permease</fullName>
    </submittedName>
</protein>
<reference evidence="8 9" key="1">
    <citation type="submission" date="2020-10" db="EMBL/GenBank/DDBJ databases">
        <title>Sequencing the genomes of 1000 actinobacteria strains.</title>
        <authorList>
            <person name="Klenk H.-P."/>
        </authorList>
    </citation>
    <scope>NUCLEOTIDE SEQUENCE [LARGE SCALE GENOMIC DNA]</scope>
    <source>
        <strain evidence="8 9">DSM 43173</strain>
    </source>
</reference>
<evidence type="ECO:0000256" key="6">
    <source>
        <dbReference type="SAM" id="Phobius"/>
    </source>
</evidence>
<proteinExistence type="predicted"/>
<evidence type="ECO:0000313" key="8">
    <source>
        <dbReference type="EMBL" id="MBE1583321.1"/>
    </source>
</evidence>
<feature type="domain" description="Major facilitator superfamily (MFS) profile" evidence="7">
    <location>
        <begin position="26"/>
        <end position="428"/>
    </location>
</feature>
<keyword evidence="4 6" id="KW-1133">Transmembrane helix</keyword>
<evidence type="ECO:0000256" key="5">
    <source>
        <dbReference type="ARBA" id="ARBA00023136"/>
    </source>
</evidence>
<dbReference type="EMBL" id="JADBEK010000001">
    <property type="protein sequence ID" value="MBE1583321.1"/>
    <property type="molecule type" value="Genomic_DNA"/>
</dbReference>